<evidence type="ECO:0000313" key="3">
    <source>
        <dbReference type="Proteomes" id="UP000243579"/>
    </source>
</evidence>
<feature type="region of interest" description="Disordered" evidence="1">
    <location>
        <begin position="120"/>
        <end position="147"/>
    </location>
</feature>
<comment type="caution">
    <text evidence="2">The sequence shown here is derived from an EMBL/GenBank/DDBJ whole genome shotgun (WGS) entry which is preliminary data.</text>
</comment>
<gene>
    <name evidence="2" type="ORF">ACHHYP_01008</name>
</gene>
<sequence length="147" mass="14474">PAYPTPSPSSPSTGVPLPSTNEVPAGCTQVSVVGDATYCIKGPVCSGAGVLPAGSNCPKKGDVAVADCLKALKSYVDAGKCVAPVDAICQKIPSGAYGCVFPTTPAATIVSSYTPTPAVSVPTPTPAASVPSPTPARSTPGYRALRA</sequence>
<dbReference type="Proteomes" id="UP000243579">
    <property type="component" value="Unassembled WGS sequence"/>
</dbReference>
<feature type="non-terminal residue" evidence="2">
    <location>
        <position position="1"/>
    </location>
</feature>
<protein>
    <submittedName>
        <fullName evidence="2">Mucin-like protein</fullName>
    </submittedName>
</protein>
<organism evidence="2 3">
    <name type="scientific">Achlya hypogyna</name>
    <name type="common">Oomycete</name>
    <name type="synonym">Protoachlya hypogyna</name>
    <dbReference type="NCBI Taxonomy" id="1202772"/>
    <lineage>
        <taxon>Eukaryota</taxon>
        <taxon>Sar</taxon>
        <taxon>Stramenopiles</taxon>
        <taxon>Oomycota</taxon>
        <taxon>Saprolegniomycetes</taxon>
        <taxon>Saprolegniales</taxon>
        <taxon>Achlyaceae</taxon>
        <taxon>Achlya</taxon>
    </lineage>
</organism>
<dbReference type="AlphaFoldDB" id="A0A1V9Z9P0"/>
<feature type="compositionally biased region" description="Low complexity" evidence="1">
    <location>
        <begin position="120"/>
        <end position="140"/>
    </location>
</feature>
<dbReference type="EMBL" id="JNBR01000355">
    <property type="protein sequence ID" value="OQR94651.1"/>
    <property type="molecule type" value="Genomic_DNA"/>
</dbReference>
<proteinExistence type="predicted"/>
<accession>A0A1V9Z9P0</accession>
<evidence type="ECO:0000313" key="2">
    <source>
        <dbReference type="EMBL" id="OQR94651.1"/>
    </source>
</evidence>
<dbReference type="STRING" id="1202772.A0A1V9Z9P0"/>
<evidence type="ECO:0000256" key="1">
    <source>
        <dbReference type="SAM" id="MobiDB-lite"/>
    </source>
</evidence>
<keyword evidence="3" id="KW-1185">Reference proteome</keyword>
<dbReference type="OrthoDB" id="167956at2759"/>
<reference evidence="2 3" key="1">
    <citation type="journal article" date="2014" name="Genome Biol. Evol.">
        <title>The secreted proteins of Achlya hypogyna and Thraustotheca clavata identify the ancestral oomycete secretome and reveal gene acquisitions by horizontal gene transfer.</title>
        <authorList>
            <person name="Misner I."/>
            <person name="Blouin N."/>
            <person name="Leonard G."/>
            <person name="Richards T.A."/>
            <person name="Lane C.E."/>
        </authorList>
    </citation>
    <scope>NUCLEOTIDE SEQUENCE [LARGE SCALE GENOMIC DNA]</scope>
    <source>
        <strain evidence="2 3">ATCC 48635</strain>
    </source>
</reference>
<name>A0A1V9Z9P0_ACHHY</name>